<proteinExistence type="predicted"/>
<name>A0A2N1M7G5_9GLOM</name>
<organism evidence="1 2">
    <name type="scientific">Rhizophagus irregularis</name>
    <dbReference type="NCBI Taxonomy" id="588596"/>
    <lineage>
        <taxon>Eukaryota</taxon>
        <taxon>Fungi</taxon>
        <taxon>Fungi incertae sedis</taxon>
        <taxon>Mucoromycota</taxon>
        <taxon>Glomeromycotina</taxon>
        <taxon>Glomeromycetes</taxon>
        <taxon>Glomerales</taxon>
        <taxon>Glomeraceae</taxon>
        <taxon>Rhizophagus</taxon>
    </lineage>
</organism>
<reference evidence="1 2" key="1">
    <citation type="submission" date="2016-04" db="EMBL/GenBank/DDBJ databases">
        <title>Genome analyses suggest a sexual origin of heterokaryosis in a supposedly ancient asexual fungus.</title>
        <authorList>
            <person name="Ropars J."/>
            <person name="Sedzielewska K."/>
            <person name="Noel J."/>
            <person name="Charron P."/>
            <person name="Farinelli L."/>
            <person name="Marton T."/>
            <person name="Kruger M."/>
            <person name="Pelin A."/>
            <person name="Brachmann A."/>
            <person name="Corradi N."/>
        </authorList>
    </citation>
    <scope>NUCLEOTIDE SEQUENCE [LARGE SCALE GENOMIC DNA]</scope>
    <source>
        <strain evidence="1 2">C2</strain>
    </source>
</reference>
<dbReference type="OrthoDB" id="10492642at2759"/>
<evidence type="ECO:0000313" key="2">
    <source>
        <dbReference type="Proteomes" id="UP000233469"/>
    </source>
</evidence>
<comment type="caution">
    <text evidence="1">The sequence shown here is derived from an EMBL/GenBank/DDBJ whole genome shotgun (WGS) entry which is preliminary data.</text>
</comment>
<dbReference type="EMBL" id="LLXL01004257">
    <property type="protein sequence ID" value="PKK57585.1"/>
    <property type="molecule type" value="Genomic_DNA"/>
</dbReference>
<dbReference type="VEuPathDB" id="FungiDB:FUN_009437"/>
<protein>
    <submittedName>
        <fullName evidence="1">Uncharacterized protein</fullName>
    </submittedName>
</protein>
<sequence length="100" mass="10858">MFCNGVNAFNPSCDRSYPLPGNNPFIVGNSKQKRGICTWFPLLQTAISERQIPNVISTPAVTSNINGQPLPPQINHLDIPQNSPNVYNGVNALNSYCGNS</sequence>
<accession>A0A2N1M7G5</accession>
<dbReference type="AlphaFoldDB" id="A0A2N1M7G5"/>
<dbReference type="Proteomes" id="UP000233469">
    <property type="component" value="Unassembled WGS sequence"/>
</dbReference>
<reference evidence="1 2" key="2">
    <citation type="submission" date="2017-10" db="EMBL/GenBank/DDBJ databases">
        <title>Extensive intraspecific genome diversity in a model arbuscular mycorrhizal fungus.</title>
        <authorList>
            <person name="Chen E.C.H."/>
            <person name="Morin E."/>
            <person name="Baudet D."/>
            <person name="Noel J."/>
            <person name="Ndikumana S."/>
            <person name="Charron P."/>
            <person name="St-Onge C."/>
            <person name="Giorgi J."/>
            <person name="Grigoriev I.V."/>
            <person name="Roux C."/>
            <person name="Martin F.M."/>
            <person name="Corradi N."/>
        </authorList>
    </citation>
    <scope>NUCLEOTIDE SEQUENCE [LARGE SCALE GENOMIC DNA]</scope>
    <source>
        <strain evidence="1 2">C2</strain>
    </source>
</reference>
<evidence type="ECO:0000313" key="1">
    <source>
        <dbReference type="EMBL" id="PKK57585.1"/>
    </source>
</evidence>
<gene>
    <name evidence="1" type="ORF">RhiirC2_797765</name>
</gene>